<reference evidence="3" key="1">
    <citation type="submission" date="2020-03" db="EMBL/GenBank/DDBJ databases">
        <title>Draft sequencing of Paenibacilllus sp. S3N08.</title>
        <authorList>
            <person name="Kim D.-U."/>
        </authorList>
    </citation>
    <scope>NUCLEOTIDE SEQUENCE</scope>
    <source>
        <strain evidence="3">S3N08</strain>
    </source>
</reference>
<comment type="caution">
    <text evidence="3">The sequence shown here is derived from an EMBL/GenBank/DDBJ whole genome shotgun (WGS) entry which is preliminary data.</text>
</comment>
<organism evidence="3 4">
    <name type="scientific">Paenibacillus agricola</name>
    <dbReference type="NCBI Taxonomy" id="2716264"/>
    <lineage>
        <taxon>Bacteria</taxon>
        <taxon>Bacillati</taxon>
        <taxon>Bacillota</taxon>
        <taxon>Bacilli</taxon>
        <taxon>Bacillales</taxon>
        <taxon>Paenibacillaceae</taxon>
        <taxon>Paenibacillus</taxon>
    </lineage>
</organism>
<sequence>MSRFLKVMISTAVMSMTLSTIAHAGFNIAPSDSTTDSYQTKMSPGETKIFKFKVFNQGKERDEGVVYLSDQLTAPAGGLMYGKPGDVRKLAGAWASGDVVNATLEPGEVREIAYSVTVPSETKPGQYILLAVALRKNVGTVNTKAEINGQMVGVSGPANTEEGKQIVIEIDKNNATHKISIDQFAYDYDTTGKPTYLLSLSNKGTILEHPTFSVITKDSKGAEVERVSNDKGLSFYHGTSEFQSLTGNKLLAPGTYTAEAVVSYSERTEKQQFTFSVSKQEVSKAKEDLVENKIDVTGVVDEPNTFQWIMQSGIILLLVIVLILLFSKKRKKKETYPNVE</sequence>
<evidence type="ECO:0000313" key="4">
    <source>
        <dbReference type="Proteomes" id="UP001165962"/>
    </source>
</evidence>
<proteinExistence type="predicted"/>
<keyword evidence="2" id="KW-0732">Signal</keyword>
<feature type="chain" id="PRO_5045813934" description="DUF3324 domain-containing protein" evidence="2">
    <location>
        <begin position="25"/>
        <end position="340"/>
    </location>
</feature>
<name>A0ABX0JAG7_9BACL</name>
<gene>
    <name evidence="3" type="ORF">G9U52_25295</name>
</gene>
<dbReference type="Proteomes" id="UP001165962">
    <property type="component" value="Unassembled WGS sequence"/>
</dbReference>
<dbReference type="EMBL" id="JAAOIW010000011">
    <property type="protein sequence ID" value="NHN33137.1"/>
    <property type="molecule type" value="Genomic_DNA"/>
</dbReference>
<accession>A0ABX0JAG7</accession>
<feature type="signal peptide" evidence="2">
    <location>
        <begin position="1"/>
        <end position="24"/>
    </location>
</feature>
<protein>
    <recommendedName>
        <fullName evidence="5">DUF3324 domain-containing protein</fullName>
    </recommendedName>
</protein>
<evidence type="ECO:0000256" key="2">
    <source>
        <dbReference type="SAM" id="SignalP"/>
    </source>
</evidence>
<feature type="transmembrane region" description="Helical" evidence="1">
    <location>
        <begin position="308"/>
        <end position="326"/>
    </location>
</feature>
<evidence type="ECO:0000256" key="1">
    <source>
        <dbReference type="SAM" id="Phobius"/>
    </source>
</evidence>
<keyword evidence="1" id="KW-0472">Membrane</keyword>
<evidence type="ECO:0008006" key="5">
    <source>
        <dbReference type="Google" id="ProtNLM"/>
    </source>
</evidence>
<keyword evidence="1" id="KW-0812">Transmembrane</keyword>
<keyword evidence="1" id="KW-1133">Transmembrane helix</keyword>
<keyword evidence="4" id="KW-1185">Reference proteome</keyword>
<evidence type="ECO:0000313" key="3">
    <source>
        <dbReference type="EMBL" id="NHN33137.1"/>
    </source>
</evidence>